<name>A0ABP0SLY3_9DINO</name>
<dbReference type="EMBL" id="CAXAMN010027839">
    <property type="protein sequence ID" value="CAK9113354.1"/>
    <property type="molecule type" value="Genomic_DNA"/>
</dbReference>
<evidence type="ECO:0000313" key="2">
    <source>
        <dbReference type="EMBL" id="CAK9113354.1"/>
    </source>
</evidence>
<proteinExistence type="predicted"/>
<feature type="region of interest" description="Disordered" evidence="1">
    <location>
        <begin position="25"/>
        <end position="50"/>
    </location>
</feature>
<keyword evidence="3" id="KW-1185">Reference proteome</keyword>
<evidence type="ECO:0000313" key="3">
    <source>
        <dbReference type="Proteomes" id="UP001642484"/>
    </source>
</evidence>
<dbReference type="Proteomes" id="UP001642484">
    <property type="component" value="Unassembled WGS sequence"/>
</dbReference>
<organism evidence="2 3">
    <name type="scientific">Durusdinium trenchii</name>
    <dbReference type="NCBI Taxonomy" id="1381693"/>
    <lineage>
        <taxon>Eukaryota</taxon>
        <taxon>Sar</taxon>
        <taxon>Alveolata</taxon>
        <taxon>Dinophyceae</taxon>
        <taxon>Suessiales</taxon>
        <taxon>Symbiodiniaceae</taxon>
        <taxon>Durusdinium</taxon>
    </lineage>
</organism>
<gene>
    <name evidence="2" type="ORF">CCMP2556_LOCUS52469</name>
</gene>
<evidence type="ECO:0000256" key="1">
    <source>
        <dbReference type="SAM" id="MobiDB-lite"/>
    </source>
</evidence>
<protein>
    <submittedName>
        <fullName evidence="2">Uncharacterized protein</fullName>
    </submittedName>
</protein>
<sequence length="109" mass="12681">MVQTSHWTSPCFCQGLFALRRSFVRRPSAPNPPDPERRDPAPRSWVQGRAGHAEDTLCRMASRIRLEDADWRAFRRDILDLTSPELSVAEKLHVIATMRHTYHVFDLRL</sequence>
<comment type="caution">
    <text evidence="2">The sequence shown here is derived from an EMBL/GenBank/DDBJ whole genome shotgun (WGS) entry which is preliminary data.</text>
</comment>
<accession>A0ABP0SLY3</accession>
<reference evidence="2 3" key="1">
    <citation type="submission" date="2024-02" db="EMBL/GenBank/DDBJ databases">
        <authorList>
            <person name="Chen Y."/>
            <person name="Shah S."/>
            <person name="Dougan E. K."/>
            <person name="Thang M."/>
            <person name="Chan C."/>
        </authorList>
    </citation>
    <scope>NUCLEOTIDE SEQUENCE [LARGE SCALE GENOMIC DNA]</scope>
</reference>